<dbReference type="SUPFAM" id="SSF51735">
    <property type="entry name" value="NAD(P)-binding Rossmann-fold domains"/>
    <property type="match status" value="1"/>
</dbReference>
<reference evidence="9" key="1">
    <citation type="submission" date="2017-09" db="EMBL/GenBank/DDBJ databases">
        <authorList>
            <person name="Varghese N."/>
            <person name="Submissions S."/>
        </authorList>
    </citation>
    <scope>NUCLEOTIDE SEQUENCE [LARGE SCALE GENOMIC DNA]</scope>
    <source>
        <strain evidence="9">DSM 25885</strain>
    </source>
</reference>
<dbReference type="EMBL" id="OBEH01000003">
    <property type="protein sequence ID" value="SNZ00426.1"/>
    <property type="molecule type" value="Genomic_DNA"/>
</dbReference>
<comment type="cofactor">
    <cofactor evidence="1">
        <name>NAD(+)</name>
        <dbReference type="ChEBI" id="CHEBI:57540"/>
    </cofactor>
</comment>
<dbReference type="PANTHER" id="PTHR43818:SF1">
    <property type="entry name" value="GLYCOSYL HYDROLASE FAMILY 109 PROTEIN"/>
    <property type="match status" value="1"/>
</dbReference>
<dbReference type="InterPro" id="IPR036291">
    <property type="entry name" value="NAD(P)-bd_dom_sf"/>
</dbReference>
<evidence type="ECO:0000256" key="1">
    <source>
        <dbReference type="ARBA" id="ARBA00001911"/>
    </source>
</evidence>
<dbReference type="Proteomes" id="UP000219048">
    <property type="component" value="Unassembled WGS sequence"/>
</dbReference>
<keyword evidence="4" id="KW-0520">NAD</keyword>
<evidence type="ECO:0000256" key="2">
    <source>
        <dbReference type="ARBA" id="ARBA00009329"/>
    </source>
</evidence>
<dbReference type="InterPro" id="IPR006311">
    <property type="entry name" value="TAT_signal"/>
</dbReference>
<dbReference type="AlphaFoldDB" id="A0A285MX81"/>
<evidence type="ECO:0000313" key="9">
    <source>
        <dbReference type="Proteomes" id="UP000219048"/>
    </source>
</evidence>
<dbReference type="GO" id="GO:0016798">
    <property type="term" value="F:hydrolase activity, acting on glycosyl bonds"/>
    <property type="evidence" value="ECO:0007669"/>
    <property type="project" value="UniProtKB-KW"/>
</dbReference>
<dbReference type="InterPro" id="IPR000683">
    <property type="entry name" value="Gfo/Idh/MocA-like_OxRdtase_N"/>
</dbReference>
<dbReference type="InterPro" id="IPR050463">
    <property type="entry name" value="Gfo/Idh/MocA_oxidrdct_glycsds"/>
</dbReference>
<keyword evidence="9" id="KW-1185">Reference proteome</keyword>
<dbReference type="Pfam" id="PF01408">
    <property type="entry name" value="GFO_IDH_MocA"/>
    <property type="match status" value="1"/>
</dbReference>
<dbReference type="GO" id="GO:0000166">
    <property type="term" value="F:nucleotide binding"/>
    <property type="evidence" value="ECO:0007669"/>
    <property type="project" value="InterPro"/>
</dbReference>
<feature type="domain" description="Gfo/Idh/MocA-like oxidoreductase N-terminal" evidence="6">
    <location>
        <begin position="51"/>
        <end position="175"/>
    </location>
</feature>
<evidence type="ECO:0000256" key="5">
    <source>
        <dbReference type="ARBA" id="ARBA00023295"/>
    </source>
</evidence>
<evidence type="ECO:0000259" key="6">
    <source>
        <dbReference type="Pfam" id="PF01408"/>
    </source>
</evidence>
<dbReference type="Gene3D" id="3.30.360.10">
    <property type="entry name" value="Dihydrodipicolinate Reductase, domain 2"/>
    <property type="match status" value="1"/>
</dbReference>
<proteinExistence type="inferred from homology"/>
<keyword evidence="3" id="KW-0378">Hydrolase</keyword>
<evidence type="ECO:0000313" key="8">
    <source>
        <dbReference type="EMBL" id="SNZ00426.1"/>
    </source>
</evidence>
<keyword evidence="5" id="KW-0326">Glycosidase</keyword>
<gene>
    <name evidence="8" type="ORF">SAMN06265377_2250</name>
</gene>
<sequence>MIKPSNLDKNIPRMSSRRSFVKTTALASAGIAMVPDMAFGKKLNSYNDKLKLAFIGVGLRGTNHLNNALHRKDVEITAICDIDPRRIEIALEHIDKAGFKKPQVFGKNDHDYLNLLELKEVDAVIIATPWLWHTKMAVNAMKAGKYTGLEVSAANTIEECWDLVNTHEETGSHLMILENVNYRRDVLAVLNMVKQNVFGELLHFTCGYQHDLRGVKLNDGKTAYGKGVEFGEKGISESAWRTQHSLLRNADVYPTHGLGPIAVMADVNRGNRFVSLTSHATKAIGLNKYIIDNGGKDHPNAKLKWKQGDIITSTIETSNGETIIVTHNVNTPHPYSLGFKVQGVQGLTDFDYHTQRIHIEGVTEGHGWEKMDAWFEKYDHPLWKKYGASANDAGHGGIDFFVLNAFVESAKENITPPMDVYDAAAWSAVTPLSEVSIENNGEPQDFPDFTRGSWINRKPYNWIKENY</sequence>
<dbReference type="PROSITE" id="PS51318">
    <property type="entry name" value="TAT"/>
    <property type="match status" value="1"/>
</dbReference>
<evidence type="ECO:0000256" key="4">
    <source>
        <dbReference type="ARBA" id="ARBA00023027"/>
    </source>
</evidence>
<evidence type="ECO:0000259" key="7">
    <source>
        <dbReference type="Pfam" id="PF21252"/>
    </source>
</evidence>
<feature type="domain" description="Glycosyl hydrolase 109 C-terminal" evidence="7">
    <location>
        <begin position="187"/>
        <end position="370"/>
    </location>
</feature>
<dbReference type="InterPro" id="IPR049303">
    <property type="entry name" value="Glyco_hydro_109_C"/>
</dbReference>
<organism evidence="8 9">
    <name type="scientific">Flagellimonas pacifica</name>
    <dbReference type="NCBI Taxonomy" id="1247520"/>
    <lineage>
        <taxon>Bacteria</taxon>
        <taxon>Pseudomonadati</taxon>
        <taxon>Bacteroidota</taxon>
        <taxon>Flavobacteriia</taxon>
        <taxon>Flavobacteriales</taxon>
        <taxon>Flavobacteriaceae</taxon>
        <taxon>Flagellimonas</taxon>
    </lineage>
</organism>
<protein>
    <submittedName>
        <fullName evidence="8">Oxidoreductase family, NAD-binding Rossmann fold</fullName>
    </submittedName>
</protein>
<dbReference type="Gene3D" id="3.40.50.720">
    <property type="entry name" value="NAD(P)-binding Rossmann-like Domain"/>
    <property type="match status" value="1"/>
</dbReference>
<comment type="similarity">
    <text evidence="2">Belongs to the Gfo/Idh/MocA family. Glycosyl hydrolase 109 subfamily.</text>
</comment>
<evidence type="ECO:0000256" key="3">
    <source>
        <dbReference type="ARBA" id="ARBA00022801"/>
    </source>
</evidence>
<dbReference type="PANTHER" id="PTHR43818">
    <property type="entry name" value="BCDNA.GH03377"/>
    <property type="match status" value="1"/>
</dbReference>
<dbReference type="Pfam" id="PF21252">
    <property type="entry name" value="Glyco_hydro_109_C"/>
    <property type="match status" value="1"/>
</dbReference>
<accession>A0A285MX81</accession>
<name>A0A285MX81_9FLAO</name>